<dbReference type="AlphaFoldDB" id="A0A9W7EJM7"/>
<protein>
    <submittedName>
        <fullName evidence="2">Uncharacterized protein</fullName>
    </submittedName>
</protein>
<sequence length="165" mass="19382">MASQPDIIQKIEEATKVYAEIRRCKEMEDGCFKWFEGLFKRYGNYVVVDEIYEGDKKKVKEGVEGLMVDVYRRRDLCDWVNSNTEGVEVKGGVEEIFKEMGFEVEEVGGYFVEEEEEDEEEREEDEIDKGRETEGHGREEEKIKEVLERTIKAIQNQCPFEIIES</sequence>
<dbReference type="EMBL" id="BRXX01000002">
    <property type="protein sequence ID" value="GMH81438.1"/>
    <property type="molecule type" value="Genomic_DNA"/>
</dbReference>
<reference evidence="3" key="1">
    <citation type="journal article" date="2023" name="Commun. Biol.">
        <title>Genome analysis of Parmales, the sister group of diatoms, reveals the evolutionary specialization of diatoms from phago-mixotrophs to photoautotrophs.</title>
        <authorList>
            <person name="Ban H."/>
            <person name="Sato S."/>
            <person name="Yoshikawa S."/>
            <person name="Yamada K."/>
            <person name="Nakamura Y."/>
            <person name="Ichinomiya M."/>
            <person name="Sato N."/>
            <person name="Blanc-Mathieu R."/>
            <person name="Endo H."/>
            <person name="Kuwata A."/>
            <person name="Ogata H."/>
        </authorList>
    </citation>
    <scope>NUCLEOTIDE SEQUENCE [LARGE SCALE GENOMIC DNA]</scope>
    <source>
        <strain evidence="3">NIES 3699</strain>
    </source>
</reference>
<dbReference type="Proteomes" id="UP001165160">
    <property type="component" value="Unassembled WGS sequence"/>
</dbReference>
<evidence type="ECO:0000313" key="2">
    <source>
        <dbReference type="EMBL" id="GMH81438.1"/>
    </source>
</evidence>
<accession>A0A9W7EJM7</accession>
<evidence type="ECO:0000256" key="1">
    <source>
        <dbReference type="SAM" id="MobiDB-lite"/>
    </source>
</evidence>
<feature type="compositionally biased region" description="Basic and acidic residues" evidence="1">
    <location>
        <begin position="128"/>
        <end position="142"/>
    </location>
</feature>
<organism evidence="2 3">
    <name type="scientific">Triparma verrucosa</name>
    <dbReference type="NCBI Taxonomy" id="1606542"/>
    <lineage>
        <taxon>Eukaryota</taxon>
        <taxon>Sar</taxon>
        <taxon>Stramenopiles</taxon>
        <taxon>Ochrophyta</taxon>
        <taxon>Bolidophyceae</taxon>
        <taxon>Parmales</taxon>
        <taxon>Triparmaceae</taxon>
        <taxon>Triparma</taxon>
    </lineage>
</organism>
<name>A0A9W7EJM7_9STRA</name>
<comment type="caution">
    <text evidence="2">The sequence shown here is derived from an EMBL/GenBank/DDBJ whole genome shotgun (WGS) entry which is preliminary data.</text>
</comment>
<feature type="region of interest" description="Disordered" evidence="1">
    <location>
        <begin position="113"/>
        <end position="142"/>
    </location>
</feature>
<gene>
    <name evidence="2" type="ORF">TrVE_jg13909</name>
</gene>
<keyword evidence="3" id="KW-1185">Reference proteome</keyword>
<evidence type="ECO:0000313" key="3">
    <source>
        <dbReference type="Proteomes" id="UP001165160"/>
    </source>
</evidence>
<feature type="compositionally biased region" description="Acidic residues" evidence="1">
    <location>
        <begin position="113"/>
        <end position="127"/>
    </location>
</feature>
<proteinExistence type="predicted"/>